<comment type="caution">
    <text evidence="1">The sequence shown here is derived from an EMBL/GenBank/DDBJ whole genome shotgun (WGS) entry which is preliminary data.</text>
</comment>
<reference evidence="1" key="1">
    <citation type="submission" date="2022-07" db="EMBL/GenBank/DDBJ databases">
        <title>Genome Sequence of Lecanicillium saksenae.</title>
        <authorList>
            <person name="Buettner E."/>
        </authorList>
    </citation>
    <scope>NUCLEOTIDE SEQUENCE</scope>
    <source>
        <strain evidence="1">VT-O1</strain>
    </source>
</reference>
<gene>
    <name evidence="1" type="ORF">NLG97_g5243</name>
</gene>
<keyword evidence="2" id="KW-1185">Reference proteome</keyword>
<evidence type="ECO:0000313" key="2">
    <source>
        <dbReference type="Proteomes" id="UP001148737"/>
    </source>
</evidence>
<name>A0ACC1QW80_9HYPO</name>
<dbReference type="Proteomes" id="UP001148737">
    <property type="component" value="Unassembled WGS sequence"/>
</dbReference>
<dbReference type="EMBL" id="JANAKD010000574">
    <property type="protein sequence ID" value="KAJ3492649.1"/>
    <property type="molecule type" value="Genomic_DNA"/>
</dbReference>
<organism evidence="1 2">
    <name type="scientific">Lecanicillium saksenae</name>
    <dbReference type="NCBI Taxonomy" id="468837"/>
    <lineage>
        <taxon>Eukaryota</taxon>
        <taxon>Fungi</taxon>
        <taxon>Dikarya</taxon>
        <taxon>Ascomycota</taxon>
        <taxon>Pezizomycotina</taxon>
        <taxon>Sordariomycetes</taxon>
        <taxon>Hypocreomycetidae</taxon>
        <taxon>Hypocreales</taxon>
        <taxon>Cordycipitaceae</taxon>
        <taxon>Lecanicillium</taxon>
    </lineage>
</organism>
<accession>A0ACC1QW80</accession>
<evidence type="ECO:0000313" key="1">
    <source>
        <dbReference type="EMBL" id="KAJ3492649.1"/>
    </source>
</evidence>
<proteinExistence type="predicted"/>
<sequence>MGSLRGISPSATSQPLMAKYQLEADVRPIQPGSTASTRFYVLVSLSAVMSVALIIAVGVGLSPDSRPLPAGAELNRIVPQFQPQVVEFDFQSTDEYIPGPNDTDVPSAIWEKRTAMLPVGNGVLDIPEYAEYPHLTEPIAPMTEERKGLSMFSTAWVHQLHCLVSFGRVFE</sequence>
<protein>
    <submittedName>
        <fullName evidence="1">Uncharacterized protein</fullName>
    </submittedName>
</protein>